<evidence type="ECO:0000313" key="2">
    <source>
        <dbReference type="EMBL" id="RTQ52377.1"/>
    </source>
</evidence>
<dbReference type="CDD" id="cd00093">
    <property type="entry name" value="HTH_XRE"/>
    <property type="match status" value="1"/>
</dbReference>
<dbReference type="InterPro" id="IPR010982">
    <property type="entry name" value="Lambda_DNA-bd_dom_sf"/>
</dbReference>
<dbReference type="InterPro" id="IPR001387">
    <property type="entry name" value="Cro/C1-type_HTH"/>
</dbReference>
<dbReference type="AlphaFoldDB" id="A0A431U7Z7"/>
<dbReference type="Pfam" id="PF01381">
    <property type="entry name" value="HTH_3"/>
    <property type="match status" value="1"/>
</dbReference>
<dbReference type="GO" id="GO:0032259">
    <property type="term" value="P:methylation"/>
    <property type="evidence" value="ECO:0007669"/>
    <property type="project" value="InterPro"/>
</dbReference>
<organism evidence="2 3">
    <name type="scientific">Hymenobacter gummosus</name>
    <dbReference type="NCBI Taxonomy" id="1776032"/>
    <lineage>
        <taxon>Bacteria</taxon>
        <taxon>Pseudomonadati</taxon>
        <taxon>Bacteroidota</taxon>
        <taxon>Cytophagia</taxon>
        <taxon>Cytophagales</taxon>
        <taxon>Hymenobacteraceae</taxon>
        <taxon>Hymenobacter</taxon>
    </lineage>
</organism>
<gene>
    <name evidence="2" type="ORF">EJV47_05015</name>
</gene>
<protein>
    <submittedName>
        <fullName evidence="2">Helix-turn-helix domain-containing protein</fullName>
    </submittedName>
</protein>
<dbReference type="PROSITE" id="PS00092">
    <property type="entry name" value="N6_MTASE"/>
    <property type="match status" value="1"/>
</dbReference>
<dbReference type="OrthoDB" id="770730at2"/>
<dbReference type="SMART" id="SM00530">
    <property type="entry name" value="HTH_XRE"/>
    <property type="match status" value="1"/>
</dbReference>
<keyword evidence="3" id="KW-1185">Reference proteome</keyword>
<feature type="domain" description="HTH cro/C1-type" evidence="1">
    <location>
        <begin position="31"/>
        <end position="83"/>
    </location>
</feature>
<comment type="caution">
    <text evidence="2">The sequence shown here is derived from an EMBL/GenBank/DDBJ whole genome shotgun (WGS) entry which is preliminary data.</text>
</comment>
<dbReference type="Gene3D" id="1.10.260.40">
    <property type="entry name" value="lambda repressor-like DNA-binding domains"/>
    <property type="match status" value="1"/>
</dbReference>
<dbReference type="InterPro" id="IPR002052">
    <property type="entry name" value="DNA_methylase_N6_adenine_CS"/>
</dbReference>
<dbReference type="SUPFAM" id="SSF47413">
    <property type="entry name" value="lambda repressor-like DNA-binding domains"/>
    <property type="match status" value="1"/>
</dbReference>
<dbReference type="EMBL" id="RXOF01000002">
    <property type="protein sequence ID" value="RTQ52377.1"/>
    <property type="molecule type" value="Genomic_DNA"/>
</dbReference>
<name>A0A431U7Z7_9BACT</name>
<evidence type="ECO:0000259" key="1">
    <source>
        <dbReference type="PROSITE" id="PS50943"/>
    </source>
</evidence>
<reference evidence="2 3" key="1">
    <citation type="submission" date="2018-12" db="EMBL/GenBank/DDBJ databases">
        <title>Hymenobacter gummosus sp. nov., isolated from a spring.</title>
        <authorList>
            <person name="Nie L."/>
        </authorList>
    </citation>
    <scope>NUCLEOTIDE SEQUENCE [LARGE SCALE GENOMIC DNA]</scope>
    <source>
        <strain evidence="2 3">KCTC 52166</strain>
    </source>
</reference>
<evidence type="ECO:0000313" key="3">
    <source>
        <dbReference type="Proteomes" id="UP000282184"/>
    </source>
</evidence>
<dbReference type="RefSeq" id="WP_126692032.1">
    <property type="nucleotide sequence ID" value="NZ_RXOF01000002.1"/>
</dbReference>
<sequence>MPPSFLDDLMAEVPQDEHVVVALIADLADQVKAEMQAQGLTRRALAQRLGKSESEVTKWLSGMHNLTLHSVAKLSVALQTDLFTTRRNPVGYFGRLPLAATRSVAAAEFDAILTNPPYNAQPTAGPMTRLLATSWEGEQENRRPYEFAA</sequence>
<dbReference type="PROSITE" id="PS50943">
    <property type="entry name" value="HTH_CROC1"/>
    <property type="match status" value="1"/>
</dbReference>
<dbReference type="GO" id="GO:0003677">
    <property type="term" value="F:DNA binding"/>
    <property type="evidence" value="ECO:0007669"/>
    <property type="project" value="InterPro"/>
</dbReference>
<dbReference type="GO" id="GO:0008168">
    <property type="term" value="F:methyltransferase activity"/>
    <property type="evidence" value="ECO:0007669"/>
    <property type="project" value="InterPro"/>
</dbReference>
<accession>A0A431U7Z7</accession>
<proteinExistence type="predicted"/>
<dbReference type="Proteomes" id="UP000282184">
    <property type="component" value="Unassembled WGS sequence"/>
</dbReference>